<name>A0A1G2SAF6_9BACT</name>
<dbReference type="Proteomes" id="UP000176997">
    <property type="component" value="Unassembled WGS sequence"/>
</dbReference>
<keyword evidence="2" id="KW-0687">Ribonucleoprotein</keyword>
<dbReference type="STRING" id="1802723.A2675_02845"/>
<evidence type="ECO:0000256" key="3">
    <source>
        <dbReference type="ARBA" id="ARBA00035310"/>
    </source>
</evidence>
<protein>
    <recommendedName>
        <fullName evidence="3">30S ribosomal protein S16</fullName>
    </recommendedName>
</protein>
<evidence type="ECO:0000256" key="1">
    <source>
        <dbReference type="ARBA" id="ARBA00022980"/>
    </source>
</evidence>
<dbReference type="InterPro" id="IPR000307">
    <property type="entry name" value="Ribosomal_bS16"/>
</dbReference>
<evidence type="ECO:0000256" key="2">
    <source>
        <dbReference type="ARBA" id="ARBA00023274"/>
    </source>
</evidence>
<dbReference type="GO" id="GO:0015935">
    <property type="term" value="C:small ribosomal subunit"/>
    <property type="evidence" value="ECO:0007669"/>
    <property type="project" value="TreeGrafter"/>
</dbReference>
<evidence type="ECO:0000313" key="4">
    <source>
        <dbReference type="EMBL" id="OHA81672.1"/>
    </source>
</evidence>
<proteinExistence type="predicted"/>
<dbReference type="PANTHER" id="PTHR12919:SF20">
    <property type="entry name" value="SMALL RIBOSOMAL SUBUNIT PROTEIN BS16M"/>
    <property type="match status" value="1"/>
</dbReference>
<dbReference type="GO" id="GO:0006412">
    <property type="term" value="P:translation"/>
    <property type="evidence" value="ECO:0007669"/>
    <property type="project" value="InterPro"/>
</dbReference>
<dbReference type="PANTHER" id="PTHR12919">
    <property type="entry name" value="30S RIBOSOMAL PROTEIN S16"/>
    <property type="match status" value="1"/>
</dbReference>
<dbReference type="AlphaFoldDB" id="A0A1G2SAF6"/>
<dbReference type="SUPFAM" id="SSF54565">
    <property type="entry name" value="Ribosomal protein S16"/>
    <property type="match status" value="1"/>
</dbReference>
<dbReference type="NCBIfam" id="TIGR00002">
    <property type="entry name" value="S16"/>
    <property type="match status" value="1"/>
</dbReference>
<dbReference type="GO" id="GO:0005737">
    <property type="term" value="C:cytoplasm"/>
    <property type="evidence" value="ECO:0007669"/>
    <property type="project" value="UniProtKB-ARBA"/>
</dbReference>
<evidence type="ECO:0000313" key="5">
    <source>
        <dbReference type="Proteomes" id="UP000176997"/>
    </source>
</evidence>
<dbReference type="InterPro" id="IPR023803">
    <property type="entry name" value="Ribosomal_bS16_dom_sf"/>
</dbReference>
<organism evidence="4 5">
    <name type="scientific">Candidatus Yonathbacteria bacterium RIFCSPHIGHO2_01_FULL_51_10</name>
    <dbReference type="NCBI Taxonomy" id="1802723"/>
    <lineage>
        <taxon>Bacteria</taxon>
        <taxon>Candidatus Yonathiibacteriota</taxon>
    </lineage>
</organism>
<dbReference type="Pfam" id="PF00886">
    <property type="entry name" value="Ribosomal_S16"/>
    <property type="match status" value="1"/>
</dbReference>
<comment type="caution">
    <text evidence="4">The sequence shown here is derived from an EMBL/GenBank/DDBJ whole genome shotgun (WGS) entry which is preliminary data.</text>
</comment>
<keyword evidence="1 4" id="KW-0689">Ribosomal protein</keyword>
<sequence>MLKIRLQRIGRKNDPSFRMIVTDSRRAAKKSNFVEVVGSYDARKGTPAINAERVKHWMSVGAQASGTVHNILVSSKVVGEKKRNVLPKKTVPAKAAEAVAEVAPEPTPIVPAEEAPAPEAAVEAA</sequence>
<dbReference type="EMBL" id="MHUS01000009">
    <property type="protein sequence ID" value="OHA81672.1"/>
    <property type="molecule type" value="Genomic_DNA"/>
</dbReference>
<accession>A0A1G2SAF6</accession>
<dbReference type="Gene3D" id="3.30.1320.10">
    <property type="match status" value="1"/>
</dbReference>
<dbReference type="GO" id="GO:0003735">
    <property type="term" value="F:structural constituent of ribosome"/>
    <property type="evidence" value="ECO:0007669"/>
    <property type="project" value="InterPro"/>
</dbReference>
<reference evidence="4 5" key="1">
    <citation type="journal article" date="2016" name="Nat. Commun.">
        <title>Thousands of microbial genomes shed light on interconnected biogeochemical processes in an aquifer system.</title>
        <authorList>
            <person name="Anantharaman K."/>
            <person name="Brown C.T."/>
            <person name="Hug L.A."/>
            <person name="Sharon I."/>
            <person name="Castelle C.J."/>
            <person name="Probst A.J."/>
            <person name="Thomas B.C."/>
            <person name="Singh A."/>
            <person name="Wilkins M.J."/>
            <person name="Karaoz U."/>
            <person name="Brodie E.L."/>
            <person name="Williams K.H."/>
            <person name="Hubbard S.S."/>
            <person name="Banfield J.F."/>
        </authorList>
    </citation>
    <scope>NUCLEOTIDE SEQUENCE [LARGE SCALE GENOMIC DNA]</scope>
</reference>
<gene>
    <name evidence="4" type="ORF">A2675_02845</name>
</gene>